<dbReference type="PANTHER" id="PTHR30033">
    <property type="entry name" value="FLAGELLAR HOOK-ASSOCIATED PROTEIN 1"/>
    <property type="match status" value="1"/>
</dbReference>
<dbReference type="NCBIfam" id="TIGR02492">
    <property type="entry name" value="flgK_ends"/>
    <property type="match status" value="1"/>
</dbReference>
<dbReference type="AlphaFoldDB" id="A0A917I9N1"/>
<evidence type="ECO:0000256" key="3">
    <source>
        <dbReference type="ARBA" id="ARBA00009677"/>
    </source>
</evidence>
<evidence type="ECO:0000313" key="10">
    <source>
        <dbReference type="EMBL" id="GGH26578.1"/>
    </source>
</evidence>
<keyword evidence="11" id="KW-1185">Reference proteome</keyword>
<dbReference type="RefSeq" id="WP_188518939.1">
    <property type="nucleotide sequence ID" value="NZ_BMES01000002.1"/>
</dbReference>
<evidence type="ECO:0000313" key="11">
    <source>
        <dbReference type="Proteomes" id="UP000603912"/>
    </source>
</evidence>
<dbReference type="InterPro" id="IPR053927">
    <property type="entry name" value="FlgK_helical"/>
</dbReference>
<comment type="similarity">
    <text evidence="3">Belongs to the flagella basal body rod proteins family.</text>
</comment>
<dbReference type="GO" id="GO:0009424">
    <property type="term" value="C:bacterial-type flagellum hook"/>
    <property type="evidence" value="ECO:0007669"/>
    <property type="project" value="InterPro"/>
</dbReference>
<dbReference type="GO" id="GO:0044780">
    <property type="term" value="P:bacterial-type flagellum assembly"/>
    <property type="evidence" value="ECO:0007669"/>
    <property type="project" value="InterPro"/>
</dbReference>
<name>A0A917I9N1_9HYPH</name>
<evidence type="ECO:0000256" key="6">
    <source>
        <dbReference type="ARBA" id="ARBA00023143"/>
    </source>
</evidence>
<accession>A0A917I9N1</accession>
<gene>
    <name evidence="10" type="ORF">GCM10007036_34470</name>
</gene>
<dbReference type="Proteomes" id="UP000603912">
    <property type="component" value="Unassembled WGS sequence"/>
</dbReference>
<organism evidence="10 11">
    <name type="scientific">Alsobacter metallidurans</name>
    <dbReference type="NCBI Taxonomy" id="340221"/>
    <lineage>
        <taxon>Bacteria</taxon>
        <taxon>Pseudomonadati</taxon>
        <taxon>Pseudomonadota</taxon>
        <taxon>Alphaproteobacteria</taxon>
        <taxon>Hyphomicrobiales</taxon>
        <taxon>Alsobacteraceae</taxon>
        <taxon>Alsobacter</taxon>
    </lineage>
</organism>
<comment type="caution">
    <text evidence="10">The sequence shown here is derived from an EMBL/GenBank/DDBJ whole genome shotgun (WGS) entry which is preliminary data.</text>
</comment>
<evidence type="ECO:0000256" key="4">
    <source>
        <dbReference type="ARBA" id="ARBA00016244"/>
    </source>
</evidence>
<feature type="domain" description="Flagellar basal-body/hook protein C-terminal" evidence="8">
    <location>
        <begin position="573"/>
        <end position="615"/>
    </location>
</feature>
<reference evidence="10" key="2">
    <citation type="submission" date="2020-09" db="EMBL/GenBank/DDBJ databases">
        <authorList>
            <person name="Sun Q."/>
            <person name="Zhou Y."/>
        </authorList>
    </citation>
    <scope>NUCLEOTIDE SEQUENCE</scope>
    <source>
        <strain evidence="10">CGMCC 1.12214</strain>
    </source>
</reference>
<feature type="domain" description="Flagellar basal body rod protein N-terminal" evidence="7">
    <location>
        <begin position="9"/>
        <end position="36"/>
    </location>
</feature>
<dbReference type="InterPro" id="IPR001444">
    <property type="entry name" value="Flag_bb_rod_N"/>
</dbReference>
<reference evidence="10" key="1">
    <citation type="journal article" date="2014" name="Int. J. Syst. Evol. Microbiol.">
        <title>Complete genome sequence of Corynebacterium casei LMG S-19264T (=DSM 44701T), isolated from a smear-ripened cheese.</title>
        <authorList>
            <consortium name="US DOE Joint Genome Institute (JGI-PGF)"/>
            <person name="Walter F."/>
            <person name="Albersmeier A."/>
            <person name="Kalinowski J."/>
            <person name="Ruckert C."/>
        </authorList>
    </citation>
    <scope>NUCLEOTIDE SEQUENCE</scope>
    <source>
        <strain evidence="10">CGMCC 1.12214</strain>
    </source>
</reference>
<feature type="domain" description="Flagellar hook-associated protein FlgK helical" evidence="9">
    <location>
        <begin position="90"/>
        <end position="325"/>
    </location>
</feature>
<evidence type="ECO:0000259" key="9">
    <source>
        <dbReference type="Pfam" id="PF22638"/>
    </source>
</evidence>
<dbReference type="GO" id="GO:0009425">
    <property type="term" value="C:bacterial-type flagellum basal body"/>
    <property type="evidence" value="ECO:0007669"/>
    <property type="project" value="UniProtKB-SubCell"/>
</dbReference>
<dbReference type="SUPFAM" id="SSF64518">
    <property type="entry name" value="Phase 1 flagellin"/>
    <property type="match status" value="1"/>
</dbReference>
<dbReference type="InterPro" id="IPR010930">
    <property type="entry name" value="Flg_bb/hook_C_dom"/>
</dbReference>
<comment type="subcellular location">
    <subcellularLocation>
        <location evidence="1">Bacterial flagellum basal body</location>
    </subcellularLocation>
    <subcellularLocation>
        <location evidence="2">Secreted</location>
    </subcellularLocation>
</comment>
<keyword evidence="6" id="KW-0975">Bacterial flagellum</keyword>
<keyword evidence="10" id="KW-0969">Cilium</keyword>
<dbReference type="InterPro" id="IPR002371">
    <property type="entry name" value="FlgK"/>
</dbReference>
<keyword evidence="10" id="KW-0282">Flagellum</keyword>
<evidence type="ECO:0000256" key="1">
    <source>
        <dbReference type="ARBA" id="ARBA00004117"/>
    </source>
</evidence>
<dbReference type="PANTHER" id="PTHR30033:SF1">
    <property type="entry name" value="FLAGELLAR HOOK-ASSOCIATED PROTEIN 1"/>
    <property type="match status" value="1"/>
</dbReference>
<evidence type="ECO:0000256" key="5">
    <source>
        <dbReference type="ARBA" id="ARBA00022525"/>
    </source>
</evidence>
<evidence type="ECO:0000256" key="2">
    <source>
        <dbReference type="ARBA" id="ARBA00004613"/>
    </source>
</evidence>
<proteinExistence type="inferred from homology"/>
<evidence type="ECO:0000259" key="8">
    <source>
        <dbReference type="Pfam" id="PF06429"/>
    </source>
</evidence>
<keyword evidence="10" id="KW-0966">Cell projection</keyword>
<dbReference type="GO" id="GO:0005198">
    <property type="term" value="F:structural molecule activity"/>
    <property type="evidence" value="ECO:0007669"/>
    <property type="project" value="InterPro"/>
</dbReference>
<dbReference type="Pfam" id="PF22638">
    <property type="entry name" value="FlgK_D1"/>
    <property type="match status" value="1"/>
</dbReference>
<dbReference type="EMBL" id="BMES01000002">
    <property type="protein sequence ID" value="GGH26578.1"/>
    <property type="molecule type" value="Genomic_DNA"/>
</dbReference>
<dbReference type="GO" id="GO:0005576">
    <property type="term" value="C:extracellular region"/>
    <property type="evidence" value="ECO:0007669"/>
    <property type="project" value="UniProtKB-SubCell"/>
</dbReference>
<sequence length="616" mass="62168">MSLTSALGNSLSGLRATQAQMEVISGNVSNAGTQGYSRRSAVTVETVNGSGTGGVRIEGIIRLLDSVLQKELRTETSGSGYTAAKASYASQLSNVFGQPGSSSALTSMMGSFTNALQALQSDPSNASARTAALNAAGSLARGINTASRNIQDLRANAESAIGADVTRVNALLKGIAASDARVAATQGKDAGLLDQRDAQINELATLIDVKVTDGPFGTVSLATGAGLRLYDTGSPAQFSFDQRPMSATALYDIDPAKRAVGTITMTDQSGRTVDVLGQGLIRSGEIAALVEMRDKSLVDAQAQLDTLAASLASAASTRQQAGVAVGTSGFEVDTAGLKPGNAITISATVGGVARTISIVSLTSGTLPANATPDPNDLEIGASFTSGPAGALASVQSQLDAAFGAGKFTVSNTGSTLRIVDDGAAGTTDVTGMSAGITATASSGTPGSAALPLFVDAAGGNVAYTGSLDGGVSQRAGFASRIGLNSSLSASDLVVYSPTTPAGDDTRPKALLDALTKAATPFTAVGGVGTTASPYTGTVSDYLNRIVDVQGSNAESAKRLDEGQQVVQASIESRFSETSGVSVDQELANLVQIQNAYSANARIMSAVKEMMDLLMRM</sequence>
<protein>
    <recommendedName>
        <fullName evidence="4">Flagellar hook-associated protein 1</fullName>
    </recommendedName>
</protein>
<evidence type="ECO:0000259" key="7">
    <source>
        <dbReference type="Pfam" id="PF00460"/>
    </source>
</evidence>
<dbReference type="Pfam" id="PF06429">
    <property type="entry name" value="Flg_bbr_C"/>
    <property type="match status" value="1"/>
</dbReference>
<dbReference type="Pfam" id="PF00460">
    <property type="entry name" value="Flg_bb_rod"/>
    <property type="match status" value="1"/>
</dbReference>
<keyword evidence="5" id="KW-0964">Secreted</keyword>